<keyword evidence="1" id="KW-0472">Membrane</keyword>
<dbReference type="EMBL" id="CP005957">
    <property type="protein sequence ID" value="AGL61935.1"/>
    <property type="molecule type" value="Genomic_DNA"/>
</dbReference>
<accession>R4PUU2</accession>
<evidence type="ECO:0000256" key="1">
    <source>
        <dbReference type="SAM" id="Phobius"/>
    </source>
</evidence>
<reference evidence="2 3" key="1">
    <citation type="journal article" date="2013" name="Nat. Biotechnol.">
        <title>Genome sequences of rare, uncultured bacteria obtained by differential coverage binning of multiple metagenomes.</title>
        <authorList>
            <person name="Albertsen M."/>
            <person name="Hugenholtz P."/>
            <person name="Skarshewski A."/>
            <person name="Nielsen K.L."/>
            <person name="Tyson G.W."/>
            <person name="Nielsen P.H."/>
        </authorList>
    </citation>
    <scope>NUCLEOTIDE SEQUENCE [LARGE SCALE GENOMIC DNA]</scope>
    <source>
        <strain evidence="2">TM71</strain>
    </source>
</reference>
<organism evidence="2 3">
    <name type="scientific">Candidatus Saccharimonas aalborgensis</name>
    <dbReference type="NCBI Taxonomy" id="1332188"/>
    <lineage>
        <taxon>Bacteria</taxon>
        <taxon>Candidatus Saccharimonadota</taxon>
        <taxon>Candidatus Saccharimonadia</taxon>
        <taxon>Candidatus Saccharimonadales</taxon>
        <taxon>Candidatus Saccharimonadaceae</taxon>
        <taxon>Candidatus Saccharimonas</taxon>
    </lineage>
</organism>
<dbReference type="HOGENOM" id="CLU_1419158_0_0_0"/>
<gene>
    <name evidence="2" type="ORF">L336_0226</name>
</gene>
<feature type="transmembrane region" description="Helical" evidence="1">
    <location>
        <begin position="12"/>
        <end position="32"/>
    </location>
</feature>
<dbReference type="STRING" id="1332188.L336_0226"/>
<proteinExistence type="predicted"/>
<keyword evidence="3" id="KW-1185">Reference proteome</keyword>
<dbReference type="AlphaFoldDB" id="R4PUU2"/>
<protein>
    <submittedName>
        <fullName evidence="2">Uncharacterized protein</fullName>
    </submittedName>
</protein>
<evidence type="ECO:0000313" key="2">
    <source>
        <dbReference type="EMBL" id="AGL61935.1"/>
    </source>
</evidence>
<sequence>MRYTGGMKKRSQLIIILACLIVVGAGVTFLLFSKRSDTPTNTGTNDITKALRCDRATADYTTTDPLCTNTDYARQLFERGITFGVNVPGTGTKPSQVTLVVITNGAKAQPLARTRVKVSSEVKVQCIKAPCNPVSEVLTEATTDELGVISLPALPSGTEPLITLIVEADGHPTKRESIMRSDLGQYLVRID</sequence>
<keyword evidence="1" id="KW-0812">Transmembrane</keyword>
<keyword evidence="1" id="KW-1133">Transmembrane helix</keyword>
<evidence type="ECO:0000313" key="3">
    <source>
        <dbReference type="Proteomes" id="UP000013893"/>
    </source>
</evidence>
<name>R4PUU2_9BACT</name>
<dbReference type="KEGG" id="saal:L336_0226"/>
<dbReference type="Proteomes" id="UP000013893">
    <property type="component" value="Chromosome"/>
</dbReference>